<dbReference type="Gene3D" id="1.10.443.10">
    <property type="entry name" value="Intergrase catalytic core"/>
    <property type="match status" value="1"/>
</dbReference>
<evidence type="ECO:0000313" key="5">
    <source>
        <dbReference type="Proteomes" id="UP000198956"/>
    </source>
</evidence>
<feature type="domain" description="Tyr recombinase" evidence="3">
    <location>
        <begin position="15"/>
        <end position="68"/>
    </location>
</feature>
<dbReference type="InterPro" id="IPR011010">
    <property type="entry name" value="DNA_brk_join_enz"/>
</dbReference>
<accession>A0A1G8DZT2</accession>
<evidence type="ECO:0000256" key="2">
    <source>
        <dbReference type="SAM" id="Phobius"/>
    </source>
</evidence>
<dbReference type="GO" id="GO:0003677">
    <property type="term" value="F:DNA binding"/>
    <property type="evidence" value="ECO:0007669"/>
    <property type="project" value="InterPro"/>
</dbReference>
<sequence>MRKKPVQSRGVEPEEKYKRDYAFVYLLTYAELRVEELSNLKLTDLDLDVKRIRMMGKRMKVLTVPISNILLVTGETGGLVAISRRNGKKETACGRIAIRLLLIEIFGTGRSAND</sequence>
<dbReference type="Proteomes" id="UP000198956">
    <property type="component" value="Unassembled WGS sequence"/>
</dbReference>
<dbReference type="Pfam" id="PF00589">
    <property type="entry name" value="Phage_integrase"/>
    <property type="match status" value="1"/>
</dbReference>
<dbReference type="EMBL" id="FNDE01000038">
    <property type="protein sequence ID" value="SDH63153.1"/>
    <property type="molecule type" value="Genomic_DNA"/>
</dbReference>
<evidence type="ECO:0000256" key="1">
    <source>
        <dbReference type="ARBA" id="ARBA00023172"/>
    </source>
</evidence>
<dbReference type="GO" id="GO:0015074">
    <property type="term" value="P:DNA integration"/>
    <property type="evidence" value="ECO:0007669"/>
    <property type="project" value="InterPro"/>
</dbReference>
<protein>
    <submittedName>
        <fullName evidence="4">Phage integrase family protein</fullName>
    </submittedName>
</protein>
<keyword evidence="2" id="KW-0812">Transmembrane</keyword>
<gene>
    <name evidence="4" type="ORF">SAMN04489735_10389</name>
</gene>
<evidence type="ECO:0000259" key="3">
    <source>
        <dbReference type="Pfam" id="PF00589"/>
    </source>
</evidence>
<name>A0A1G8DZT2_ANETH</name>
<evidence type="ECO:0000313" key="4">
    <source>
        <dbReference type="EMBL" id="SDH63153.1"/>
    </source>
</evidence>
<dbReference type="InterPro" id="IPR013762">
    <property type="entry name" value="Integrase-like_cat_sf"/>
</dbReference>
<dbReference type="InterPro" id="IPR002104">
    <property type="entry name" value="Integrase_catalytic"/>
</dbReference>
<feature type="transmembrane region" description="Helical" evidence="2">
    <location>
        <begin position="61"/>
        <end position="82"/>
    </location>
</feature>
<organism evidence="4 5">
    <name type="scientific">Aneurinibacillus thermoaerophilus</name>
    <dbReference type="NCBI Taxonomy" id="143495"/>
    <lineage>
        <taxon>Bacteria</taxon>
        <taxon>Bacillati</taxon>
        <taxon>Bacillota</taxon>
        <taxon>Bacilli</taxon>
        <taxon>Bacillales</taxon>
        <taxon>Paenibacillaceae</taxon>
        <taxon>Aneurinibacillus group</taxon>
        <taxon>Aneurinibacillus</taxon>
    </lineage>
</organism>
<proteinExistence type="predicted"/>
<dbReference type="GO" id="GO:0006310">
    <property type="term" value="P:DNA recombination"/>
    <property type="evidence" value="ECO:0007669"/>
    <property type="project" value="UniProtKB-KW"/>
</dbReference>
<keyword evidence="2" id="KW-1133">Transmembrane helix</keyword>
<keyword evidence="2" id="KW-0472">Membrane</keyword>
<dbReference type="AlphaFoldDB" id="A0A1G8DZT2"/>
<dbReference type="SUPFAM" id="SSF56349">
    <property type="entry name" value="DNA breaking-rejoining enzymes"/>
    <property type="match status" value="1"/>
</dbReference>
<reference evidence="4 5" key="1">
    <citation type="submission" date="2016-10" db="EMBL/GenBank/DDBJ databases">
        <authorList>
            <person name="de Groot N.N."/>
        </authorList>
    </citation>
    <scope>NUCLEOTIDE SEQUENCE [LARGE SCALE GENOMIC DNA]</scope>
    <source>
        <strain evidence="4 5">L 420-91</strain>
    </source>
</reference>
<keyword evidence="1" id="KW-0233">DNA recombination</keyword>